<accession>A0A9Q0BD88</accession>
<sequence>MLACRLGRPAAAPKLSVPEWHQSANRQSQGCQKGSKLVNDVPALEDSIGQYNDGTLDALDKVLDAFDAYDNRLTHTLNYKGGHSGKVWKEWPEAIVSFNLQWSGSLSSWLDKANGKKVFLEEWGIDASKHDQASAFPSEIEDMNSAGLPSL</sequence>
<reference evidence="1" key="1">
    <citation type="journal article" date="2021" name="J Fungi (Basel)">
        <title>Genomic and Metabolomic Analyses of the Marine Fungus Emericellopsis cladophorae: Insights into Saltwater Adaptability Mechanisms and Its Biosynthetic Potential.</title>
        <authorList>
            <person name="Goncalves M.F.M."/>
            <person name="Hilario S."/>
            <person name="Van de Peer Y."/>
            <person name="Esteves A.C."/>
            <person name="Alves A."/>
        </authorList>
    </citation>
    <scope>NUCLEOTIDE SEQUENCE</scope>
    <source>
        <strain evidence="1">MUM 19.33</strain>
    </source>
</reference>
<organism evidence="1 2">
    <name type="scientific">Emericellopsis cladophorae</name>
    <dbReference type="NCBI Taxonomy" id="2686198"/>
    <lineage>
        <taxon>Eukaryota</taxon>
        <taxon>Fungi</taxon>
        <taxon>Dikarya</taxon>
        <taxon>Ascomycota</taxon>
        <taxon>Pezizomycotina</taxon>
        <taxon>Sordariomycetes</taxon>
        <taxon>Hypocreomycetidae</taxon>
        <taxon>Hypocreales</taxon>
        <taxon>Bionectriaceae</taxon>
        <taxon>Emericellopsis</taxon>
    </lineage>
</organism>
<dbReference type="EMBL" id="JAGIXG020000024">
    <property type="protein sequence ID" value="KAI6781132.1"/>
    <property type="molecule type" value="Genomic_DNA"/>
</dbReference>
<keyword evidence="2" id="KW-1185">Reference proteome</keyword>
<dbReference type="AlphaFoldDB" id="A0A9Q0BD88"/>
<protein>
    <submittedName>
        <fullName evidence="1">Uncharacterized protein</fullName>
    </submittedName>
</protein>
<comment type="caution">
    <text evidence="1">The sequence shown here is derived from an EMBL/GenBank/DDBJ whole genome shotgun (WGS) entry which is preliminary data.</text>
</comment>
<dbReference type="GeneID" id="75829000"/>
<reference evidence="1" key="2">
    <citation type="submission" date="2022-07" db="EMBL/GenBank/DDBJ databases">
        <authorList>
            <person name="Goncalves M.F.M."/>
            <person name="Hilario S."/>
            <person name="Van De Peer Y."/>
            <person name="Esteves A.C."/>
            <person name="Alves A."/>
        </authorList>
    </citation>
    <scope>NUCLEOTIDE SEQUENCE</scope>
    <source>
        <strain evidence="1">MUM 19.33</strain>
    </source>
</reference>
<evidence type="ECO:0000313" key="2">
    <source>
        <dbReference type="Proteomes" id="UP001055219"/>
    </source>
</evidence>
<evidence type="ECO:0000313" key="1">
    <source>
        <dbReference type="EMBL" id="KAI6781132.1"/>
    </source>
</evidence>
<proteinExistence type="predicted"/>
<dbReference type="Proteomes" id="UP001055219">
    <property type="component" value="Unassembled WGS sequence"/>
</dbReference>
<name>A0A9Q0BD88_9HYPO</name>
<dbReference type="OrthoDB" id="428177at2759"/>
<gene>
    <name evidence="1" type="ORF">J7T54_002488</name>
</gene>
<dbReference type="RefSeq" id="XP_051361988.1">
    <property type="nucleotide sequence ID" value="XM_051506642.1"/>
</dbReference>